<comment type="caution">
    <text evidence="2">The sequence shown here is derived from an EMBL/GenBank/DDBJ whole genome shotgun (WGS) entry which is preliminary data.</text>
</comment>
<organism evidence="2 3">
    <name type="scientific">Riccia fluitans</name>
    <dbReference type="NCBI Taxonomy" id="41844"/>
    <lineage>
        <taxon>Eukaryota</taxon>
        <taxon>Viridiplantae</taxon>
        <taxon>Streptophyta</taxon>
        <taxon>Embryophyta</taxon>
        <taxon>Marchantiophyta</taxon>
        <taxon>Marchantiopsida</taxon>
        <taxon>Marchantiidae</taxon>
        <taxon>Marchantiales</taxon>
        <taxon>Ricciaceae</taxon>
        <taxon>Riccia</taxon>
    </lineage>
</organism>
<dbReference type="AlphaFoldDB" id="A0ABD1Y6N2"/>
<evidence type="ECO:0000313" key="3">
    <source>
        <dbReference type="Proteomes" id="UP001605036"/>
    </source>
</evidence>
<gene>
    <name evidence="2" type="ORF">R1flu_001462</name>
</gene>
<keyword evidence="3" id="KW-1185">Reference proteome</keyword>
<dbReference type="EMBL" id="JBHFFA010000006">
    <property type="protein sequence ID" value="KAL2621257.1"/>
    <property type="molecule type" value="Genomic_DNA"/>
</dbReference>
<dbReference type="Proteomes" id="UP001605036">
    <property type="component" value="Unassembled WGS sequence"/>
</dbReference>
<name>A0ABD1Y6N2_9MARC</name>
<reference evidence="2 3" key="1">
    <citation type="submission" date="2024-09" db="EMBL/GenBank/DDBJ databases">
        <title>Chromosome-scale assembly of Riccia fluitans.</title>
        <authorList>
            <person name="Paukszto L."/>
            <person name="Sawicki J."/>
            <person name="Karawczyk K."/>
            <person name="Piernik-Szablinska J."/>
            <person name="Szczecinska M."/>
            <person name="Mazdziarz M."/>
        </authorList>
    </citation>
    <scope>NUCLEOTIDE SEQUENCE [LARGE SCALE GENOMIC DNA]</scope>
    <source>
        <strain evidence="2">Rf_01</strain>
        <tissue evidence="2">Aerial parts of the thallus</tissue>
    </source>
</reference>
<evidence type="ECO:0000256" key="1">
    <source>
        <dbReference type="SAM" id="MobiDB-lite"/>
    </source>
</evidence>
<sequence length="90" mass="9927">MTTVGYNGSGKTSAPQGLQADIMPEVAPMSSSDENGYGDCMRERKPDSARYTQEDEQDMEIAKRAFGDTEAPPLTELTAGTVLRNRRNRR</sequence>
<feature type="region of interest" description="Disordered" evidence="1">
    <location>
        <begin position="27"/>
        <end position="90"/>
    </location>
</feature>
<evidence type="ECO:0000313" key="2">
    <source>
        <dbReference type="EMBL" id="KAL2621257.1"/>
    </source>
</evidence>
<accession>A0ABD1Y6N2</accession>
<protein>
    <submittedName>
        <fullName evidence="2">Uncharacterized protein</fullName>
    </submittedName>
</protein>
<proteinExistence type="predicted"/>